<evidence type="ECO:0000313" key="9">
    <source>
        <dbReference type="Proteomes" id="UP001583177"/>
    </source>
</evidence>
<keyword evidence="6" id="KW-0539">Nucleus</keyword>
<keyword evidence="9" id="KW-1185">Reference proteome</keyword>
<reference evidence="8 9" key="1">
    <citation type="journal article" date="2024" name="IMA Fungus">
        <title>IMA Genome - F19 : A genome assembly and annotation guide to empower mycologists, including annotated draft genome sequences of Ceratocystis pirilliformis, Diaporthe australafricana, Fusarium ophioides, Paecilomyces lecythidis, and Sporothrix stenoceras.</title>
        <authorList>
            <person name="Aylward J."/>
            <person name="Wilson A.M."/>
            <person name="Visagie C.M."/>
            <person name="Spraker J."/>
            <person name="Barnes I."/>
            <person name="Buitendag C."/>
            <person name="Ceriani C."/>
            <person name="Del Mar Angel L."/>
            <person name="du Plessis D."/>
            <person name="Fuchs T."/>
            <person name="Gasser K."/>
            <person name="Kramer D."/>
            <person name="Li W."/>
            <person name="Munsamy K."/>
            <person name="Piso A."/>
            <person name="Price J.L."/>
            <person name="Sonnekus B."/>
            <person name="Thomas C."/>
            <person name="van der Nest A."/>
            <person name="van Dijk A."/>
            <person name="van Heerden A."/>
            <person name="van Vuuren N."/>
            <person name="Yilmaz N."/>
            <person name="Duong T.A."/>
            <person name="van der Merwe N.A."/>
            <person name="Wingfield M.J."/>
            <person name="Wingfield B.D."/>
        </authorList>
    </citation>
    <scope>NUCLEOTIDE SEQUENCE [LARGE SCALE GENOMIC DNA]</scope>
    <source>
        <strain evidence="8 9">CMW 18300</strain>
    </source>
</reference>
<dbReference type="InterPro" id="IPR051059">
    <property type="entry name" value="VerF-like"/>
</dbReference>
<comment type="subcellular location">
    <subcellularLocation>
        <location evidence="1">Nucleus</location>
    </subcellularLocation>
</comment>
<proteinExistence type="predicted"/>
<evidence type="ECO:0000256" key="5">
    <source>
        <dbReference type="ARBA" id="ARBA00022833"/>
    </source>
</evidence>
<dbReference type="PANTHER" id="PTHR40626:SF11">
    <property type="entry name" value="ZINC FINGER PROTEIN YPR022C"/>
    <property type="match status" value="1"/>
</dbReference>
<evidence type="ECO:0000256" key="1">
    <source>
        <dbReference type="ARBA" id="ARBA00004123"/>
    </source>
</evidence>
<keyword evidence="2" id="KW-0479">Metal-binding</keyword>
<dbReference type="EMBL" id="JAWRVE010000054">
    <property type="protein sequence ID" value="KAL1866738.1"/>
    <property type="molecule type" value="Genomic_DNA"/>
</dbReference>
<evidence type="ECO:0000256" key="2">
    <source>
        <dbReference type="ARBA" id="ARBA00022723"/>
    </source>
</evidence>
<protein>
    <recommendedName>
        <fullName evidence="7">Xylanolytic transcriptional activator regulatory domain-containing protein</fullName>
    </recommendedName>
</protein>
<gene>
    <name evidence="8" type="ORF">Daus18300_006682</name>
</gene>
<dbReference type="PANTHER" id="PTHR40626">
    <property type="entry name" value="MIP31509P"/>
    <property type="match status" value="1"/>
</dbReference>
<name>A0ABR3WT26_9PEZI</name>
<sequence length="552" mass="60474">MPEPSGVRISDAVISKLRGLLGEEGRHAPTPTALRLFLRTYFEIFNVHLPILHEPSFDAELQPPGLLLAMAAVGALYRMERRAVALLYRAADSVAPLGASTIQIGFFLRGARGASVEPNAPEKWRSLAYYQTRLLLQYVGILGGNSELAERSLGMIAELSLSLYRTLARQLKSPGSLSEGDVTWTSWLERECTKRALYGVWNLSNFVASTYGIAPPLTVGHDGALELPCSDALWQARNETEWNEARIAEIDHGRGAATTVRDAFALLVDTNNEESPSITDITALRWSPFAIVSIMHILSTRLWHVTHGTLSGVAATGSSPSAASPDNSAPGGASKIFTAGRRCHELIRAYGEQLNQSNEGRHARDARWQLANAADVLRVCYCRTVPALARLDCDSLLRGGLDDVLVAVQEYVAAPLERTPEFTHAAAVAYEGLCVPLRCGAQFFRRAGALTGSLEHLIAGWDNALLVSKWVHVVSGAQALDSVLDTEEQELLQNISAMLWQEETDPDENGSLATRLLRYWAVFYDDTWVWGVAPRMAVVLRKLATSFESVRQ</sequence>
<evidence type="ECO:0000259" key="7">
    <source>
        <dbReference type="Pfam" id="PF04082"/>
    </source>
</evidence>
<keyword evidence="5" id="KW-0862">Zinc</keyword>
<dbReference type="CDD" id="cd12148">
    <property type="entry name" value="fungal_TF_MHR"/>
    <property type="match status" value="1"/>
</dbReference>
<dbReference type="Pfam" id="PF04082">
    <property type="entry name" value="Fungal_trans"/>
    <property type="match status" value="1"/>
</dbReference>
<dbReference type="Proteomes" id="UP001583177">
    <property type="component" value="Unassembled WGS sequence"/>
</dbReference>
<accession>A0ABR3WT26</accession>
<organism evidence="8 9">
    <name type="scientific">Diaporthe australafricana</name>
    <dbReference type="NCBI Taxonomy" id="127596"/>
    <lineage>
        <taxon>Eukaryota</taxon>
        <taxon>Fungi</taxon>
        <taxon>Dikarya</taxon>
        <taxon>Ascomycota</taxon>
        <taxon>Pezizomycotina</taxon>
        <taxon>Sordariomycetes</taxon>
        <taxon>Sordariomycetidae</taxon>
        <taxon>Diaporthales</taxon>
        <taxon>Diaporthaceae</taxon>
        <taxon>Diaporthe</taxon>
    </lineage>
</organism>
<dbReference type="InterPro" id="IPR007219">
    <property type="entry name" value="XnlR_reg_dom"/>
</dbReference>
<evidence type="ECO:0000256" key="3">
    <source>
        <dbReference type="ARBA" id="ARBA00022737"/>
    </source>
</evidence>
<keyword evidence="4" id="KW-0863">Zinc-finger</keyword>
<feature type="domain" description="Xylanolytic transcriptional activator regulatory" evidence="7">
    <location>
        <begin position="38"/>
        <end position="247"/>
    </location>
</feature>
<comment type="caution">
    <text evidence="8">The sequence shown here is derived from an EMBL/GenBank/DDBJ whole genome shotgun (WGS) entry which is preliminary data.</text>
</comment>
<evidence type="ECO:0000313" key="8">
    <source>
        <dbReference type="EMBL" id="KAL1866738.1"/>
    </source>
</evidence>
<keyword evidence="3" id="KW-0677">Repeat</keyword>
<evidence type="ECO:0000256" key="4">
    <source>
        <dbReference type="ARBA" id="ARBA00022771"/>
    </source>
</evidence>
<evidence type="ECO:0000256" key="6">
    <source>
        <dbReference type="ARBA" id="ARBA00023242"/>
    </source>
</evidence>